<keyword evidence="3" id="KW-1185">Reference proteome</keyword>
<dbReference type="AlphaFoldDB" id="A0A841BXK3"/>
<dbReference type="SUPFAM" id="SSF55729">
    <property type="entry name" value="Acyl-CoA N-acyltransferases (Nat)"/>
    <property type="match status" value="1"/>
</dbReference>
<evidence type="ECO:0000313" key="3">
    <source>
        <dbReference type="Proteomes" id="UP000587527"/>
    </source>
</evidence>
<organism evidence="2 3">
    <name type="scientific">Allocatelliglobosispora scoriae</name>
    <dbReference type="NCBI Taxonomy" id="643052"/>
    <lineage>
        <taxon>Bacteria</taxon>
        <taxon>Bacillati</taxon>
        <taxon>Actinomycetota</taxon>
        <taxon>Actinomycetes</taxon>
        <taxon>Micromonosporales</taxon>
        <taxon>Micromonosporaceae</taxon>
        <taxon>Allocatelliglobosispora</taxon>
    </lineage>
</organism>
<dbReference type="PANTHER" id="PTHR43792:SF1">
    <property type="entry name" value="N-ACETYLTRANSFERASE DOMAIN-CONTAINING PROTEIN"/>
    <property type="match status" value="1"/>
</dbReference>
<dbReference type="PANTHER" id="PTHR43792">
    <property type="entry name" value="GNAT FAMILY, PUTATIVE (AFU_ORTHOLOGUE AFUA_3G00765)-RELATED-RELATED"/>
    <property type="match status" value="1"/>
</dbReference>
<dbReference type="InterPro" id="IPR000182">
    <property type="entry name" value="GNAT_dom"/>
</dbReference>
<evidence type="ECO:0000259" key="1">
    <source>
        <dbReference type="PROSITE" id="PS51186"/>
    </source>
</evidence>
<evidence type="ECO:0000313" key="2">
    <source>
        <dbReference type="EMBL" id="MBB5872256.1"/>
    </source>
</evidence>
<dbReference type="EMBL" id="JACHMN010000003">
    <property type="protein sequence ID" value="MBB5872256.1"/>
    <property type="molecule type" value="Genomic_DNA"/>
</dbReference>
<dbReference type="GO" id="GO:0016747">
    <property type="term" value="F:acyltransferase activity, transferring groups other than amino-acyl groups"/>
    <property type="evidence" value="ECO:0007669"/>
    <property type="project" value="InterPro"/>
</dbReference>
<comment type="caution">
    <text evidence="2">The sequence shown here is derived from an EMBL/GenBank/DDBJ whole genome shotgun (WGS) entry which is preliminary data.</text>
</comment>
<name>A0A841BXK3_9ACTN</name>
<proteinExistence type="predicted"/>
<dbReference type="Pfam" id="PF13302">
    <property type="entry name" value="Acetyltransf_3"/>
    <property type="match status" value="1"/>
</dbReference>
<reference evidence="2 3" key="1">
    <citation type="submission" date="2020-08" db="EMBL/GenBank/DDBJ databases">
        <title>Sequencing the genomes of 1000 actinobacteria strains.</title>
        <authorList>
            <person name="Klenk H.-P."/>
        </authorList>
    </citation>
    <scope>NUCLEOTIDE SEQUENCE [LARGE SCALE GENOMIC DNA]</scope>
    <source>
        <strain evidence="2 3">DSM 45362</strain>
    </source>
</reference>
<dbReference type="InterPro" id="IPR051531">
    <property type="entry name" value="N-acetyltransferase"/>
</dbReference>
<sequence length="181" mass="20198">MKPIFETERLVVRRWSDDPVDLARALDIYSRPEVGKWIGLDEPWRDLAEAEATLARWHAYFARHGDRYGAWAVEVRETGVVAGTLLLQPLPEPTDGEPGRGEVEVGWHFHPDSWGSGYATESARGALVHGFAAGLPEIYAIADPANSPSLAVMHRLGMTRVGRTRRWHGLESECYVIASPR</sequence>
<protein>
    <submittedName>
        <fullName evidence="2">RimJ/RimL family protein N-acetyltransferase</fullName>
    </submittedName>
</protein>
<dbReference type="PROSITE" id="PS51186">
    <property type="entry name" value="GNAT"/>
    <property type="match status" value="1"/>
</dbReference>
<gene>
    <name evidence="2" type="ORF">F4553_005690</name>
</gene>
<dbReference type="Proteomes" id="UP000587527">
    <property type="component" value="Unassembled WGS sequence"/>
</dbReference>
<dbReference type="Gene3D" id="3.40.630.30">
    <property type="match status" value="1"/>
</dbReference>
<keyword evidence="2" id="KW-0808">Transferase</keyword>
<feature type="domain" description="N-acetyltransferase" evidence="1">
    <location>
        <begin position="10"/>
        <end position="177"/>
    </location>
</feature>
<dbReference type="InterPro" id="IPR016181">
    <property type="entry name" value="Acyl_CoA_acyltransferase"/>
</dbReference>
<dbReference type="RefSeq" id="WP_184841704.1">
    <property type="nucleotide sequence ID" value="NZ_JACHMN010000003.1"/>
</dbReference>
<accession>A0A841BXK3</accession>